<feature type="transmembrane region" description="Helical" evidence="1">
    <location>
        <begin position="36"/>
        <end position="57"/>
    </location>
</feature>
<feature type="non-terminal residue" evidence="2">
    <location>
        <position position="1"/>
    </location>
</feature>
<gene>
    <name evidence="2" type="ORF">QTN89_29060</name>
</gene>
<dbReference type="Proteomes" id="UP001239462">
    <property type="component" value="Unassembled WGS sequence"/>
</dbReference>
<evidence type="ECO:0000256" key="1">
    <source>
        <dbReference type="SAM" id="Phobius"/>
    </source>
</evidence>
<keyword evidence="1" id="KW-1133">Transmembrane helix</keyword>
<protein>
    <submittedName>
        <fullName evidence="2">Uncharacterized protein</fullName>
    </submittedName>
</protein>
<comment type="caution">
    <text evidence="2">The sequence shown here is derived from an EMBL/GenBank/DDBJ whole genome shotgun (WGS) entry which is preliminary data.</text>
</comment>
<dbReference type="EMBL" id="JASZZN010000115">
    <property type="protein sequence ID" value="MDM4019538.1"/>
    <property type="molecule type" value="Genomic_DNA"/>
</dbReference>
<evidence type="ECO:0000313" key="2">
    <source>
        <dbReference type="EMBL" id="MDM4019538.1"/>
    </source>
</evidence>
<keyword evidence="1" id="KW-0472">Membrane</keyword>
<accession>A0ABT7PT45</accession>
<feature type="transmembrane region" description="Helical" evidence="1">
    <location>
        <begin position="69"/>
        <end position="92"/>
    </location>
</feature>
<sequence>AYEMSPDDPLAPYRNGSEFDAEFCGESVSTRWPTTLFLAVIAFPILVVASLPAAHGLSRSTSIDDRITGCLIALTTFVPIMIAIPAIAFSSLRMRDGHWVARSVALALFAVSVGYGLFVSCMLLSGPLRGF</sequence>
<organism evidence="2 3">
    <name type="scientific">Roseiconus lacunae</name>
    <dbReference type="NCBI Taxonomy" id="2605694"/>
    <lineage>
        <taxon>Bacteria</taxon>
        <taxon>Pseudomonadati</taxon>
        <taxon>Planctomycetota</taxon>
        <taxon>Planctomycetia</taxon>
        <taxon>Pirellulales</taxon>
        <taxon>Pirellulaceae</taxon>
        <taxon>Roseiconus</taxon>
    </lineage>
</organism>
<name>A0ABT7PT45_9BACT</name>
<keyword evidence="1" id="KW-0812">Transmembrane</keyword>
<reference evidence="2 3" key="1">
    <citation type="submission" date="2023-06" db="EMBL/GenBank/DDBJ databases">
        <title>Roseiconus lacunae JC819 isolated from Gulf of Mannar region, Tamil Nadu.</title>
        <authorList>
            <person name="Pk S."/>
            <person name="Ch S."/>
            <person name="Ch V.R."/>
        </authorList>
    </citation>
    <scope>NUCLEOTIDE SEQUENCE [LARGE SCALE GENOMIC DNA]</scope>
    <source>
        <strain evidence="2 3">JC819</strain>
    </source>
</reference>
<feature type="transmembrane region" description="Helical" evidence="1">
    <location>
        <begin position="104"/>
        <end position="125"/>
    </location>
</feature>
<proteinExistence type="predicted"/>
<keyword evidence="3" id="KW-1185">Reference proteome</keyword>
<dbReference type="RefSeq" id="WP_289167662.1">
    <property type="nucleotide sequence ID" value="NZ_JASZZN010000115.1"/>
</dbReference>
<evidence type="ECO:0000313" key="3">
    <source>
        <dbReference type="Proteomes" id="UP001239462"/>
    </source>
</evidence>